<gene>
    <name evidence="1" type="ORF">KIN20_025136</name>
</gene>
<name>A0AAD5NBN9_PARTN</name>
<sequence length="199" mass="21622">MGQQESVLAKDHGSQSFPGMLMVWAGICVTGKAPLVLTSGNVKINTDRYQQTFAKRQVVGSSSSSSSLKSQFQRTAVSTGPLLPPPWQLRRAPSRDLCAGTPDPAERYYGDFCSGPWSPSAKNLALNQSDSSIVFGDQYAKSRTMWDASSHAARHRISISYCDGGASRGKTDGDSMMDNLRHGHIDVEGDEYRSALFLL</sequence>
<dbReference type="Proteomes" id="UP001196413">
    <property type="component" value="Unassembled WGS sequence"/>
</dbReference>
<evidence type="ECO:0000313" key="1">
    <source>
        <dbReference type="EMBL" id="KAJ1364939.1"/>
    </source>
</evidence>
<keyword evidence="2" id="KW-1185">Reference proteome</keyword>
<dbReference type="EMBL" id="JAHQIW010005108">
    <property type="protein sequence ID" value="KAJ1364939.1"/>
    <property type="molecule type" value="Genomic_DNA"/>
</dbReference>
<organism evidence="1 2">
    <name type="scientific">Parelaphostrongylus tenuis</name>
    <name type="common">Meningeal worm</name>
    <dbReference type="NCBI Taxonomy" id="148309"/>
    <lineage>
        <taxon>Eukaryota</taxon>
        <taxon>Metazoa</taxon>
        <taxon>Ecdysozoa</taxon>
        <taxon>Nematoda</taxon>
        <taxon>Chromadorea</taxon>
        <taxon>Rhabditida</taxon>
        <taxon>Rhabditina</taxon>
        <taxon>Rhabditomorpha</taxon>
        <taxon>Strongyloidea</taxon>
        <taxon>Metastrongylidae</taxon>
        <taxon>Parelaphostrongylus</taxon>
    </lineage>
</organism>
<reference evidence="1" key="1">
    <citation type="submission" date="2021-06" db="EMBL/GenBank/DDBJ databases">
        <title>Parelaphostrongylus tenuis whole genome reference sequence.</title>
        <authorList>
            <person name="Garwood T.J."/>
            <person name="Larsen P.A."/>
            <person name="Fountain-Jones N.M."/>
            <person name="Garbe J.R."/>
            <person name="Macchietto M.G."/>
            <person name="Kania S.A."/>
            <person name="Gerhold R.W."/>
            <person name="Richards J.E."/>
            <person name="Wolf T.M."/>
        </authorList>
    </citation>
    <scope>NUCLEOTIDE SEQUENCE</scope>
    <source>
        <strain evidence="1">MNPRO001-30</strain>
        <tissue evidence="1">Meninges</tissue>
    </source>
</reference>
<protein>
    <submittedName>
        <fullName evidence="1">Uncharacterized protein</fullName>
    </submittedName>
</protein>
<evidence type="ECO:0000313" key="2">
    <source>
        <dbReference type="Proteomes" id="UP001196413"/>
    </source>
</evidence>
<comment type="caution">
    <text evidence="1">The sequence shown here is derived from an EMBL/GenBank/DDBJ whole genome shotgun (WGS) entry which is preliminary data.</text>
</comment>
<proteinExistence type="predicted"/>
<dbReference type="AlphaFoldDB" id="A0AAD5NBN9"/>
<accession>A0AAD5NBN9</accession>